<protein>
    <recommendedName>
        <fullName evidence="4">LexA DNA binding domain-containing protein</fullName>
    </recommendedName>
</protein>
<dbReference type="Proteomes" id="UP000181942">
    <property type="component" value="Unassembled WGS sequence"/>
</dbReference>
<name>A0A1I2WIR4_9ACTN</name>
<feature type="compositionally biased region" description="Polar residues" evidence="1">
    <location>
        <begin position="33"/>
        <end position="57"/>
    </location>
</feature>
<evidence type="ECO:0008006" key="4">
    <source>
        <dbReference type="Google" id="ProtNLM"/>
    </source>
</evidence>
<dbReference type="InterPro" id="IPR036388">
    <property type="entry name" value="WH-like_DNA-bd_sf"/>
</dbReference>
<gene>
    <name evidence="2" type="ORF">SAMN02787118_13742</name>
</gene>
<organism evidence="2 3">
    <name type="scientific">Streptomyces mirabilis</name>
    <dbReference type="NCBI Taxonomy" id="68239"/>
    <lineage>
        <taxon>Bacteria</taxon>
        <taxon>Bacillati</taxon>
        <taxon>Actinomycetota</taxon>
        <taxon>Actinomycetes</taxon>
        <taxon>Kitasatosporales</taxon>
        <taxon>Streptomycetaceae</taxon>
        <taxon>Streptomyces</taxon>
    </lineage>
</organism>
<reference evidence="2 3" key="1">
    <citation type="submission" date="2016-10" db="EMBL/GenBank/DDBJ databases">
        <authorList>
            <person name="de Groot N.N."/>
        </authorList>
    </citation>
    <scope>NUCLEOTIDE SEQUENCE [LARGE SCALE GENOMIC DNA]</scope>
    <source>
        <strain evidence="2 3">OK461</strain>
    </source>
</reference>
<evidence type="ECO:0000313" key="2">
    <source>
        <dbReference type="EMBL" id="SFH00619.1"/>
    </source>
</evidence>
<dbReference type="EMBL" id="FONR01000037">
    <property type="protein sequence ID" value="SFH00619.1"/>
    <property type="molecule type" value="Genomic_DNA"/>
</dbReference>
<feature type="region of interest" description="Disordered" evidence="1">
    <location>
        <begin position="126"/>
        <end position="154"/>
    </location>
</feature>
<feature type="region of interest" description="Disordered" evidence="1">
    <location>
        <begin position="29"/>
        <end position="61"/>
    </location>
</feature>
<proteinExistence type="predicted"/>
<evidence type="ECO:0000313" key="3">
    <source>
        <dbReference type="Proteomes" id="UP000181942"/>
    </source>
</evidence>
<evidence type="ECO:0000256" key="1">
    <source>
        <dbReference type="SAM" id="MobiDB-lite"/>
    </source>
</evidence>
<sequence>MNRRPEHLTAREEQILRCIRRWIEERGEGPSVRQLTNASSPLSWTATSSPSRTQSGSARDAWAMSANEALRSVPWRLHNRPAPARTWQRHPSNLGSIAAVWGVAKDVIDGTAQRQGDEKVEGRHDLSVPAVDPHPGTRRRFHLPIPGVGAARAA</sequence>
<accession>A0A1I2WIR4</accession>
<dbReference type="Gene3D" id="1.10.10.10">
    <property type="entry name" value="Winged helix-like DNA-binding domain superfamily/Winged helix DNA-binding domain"/>
    <property type="match status" value="1"/>
</dbReference>
<dbReference type="AlphaFoldDB" id="A0A1I2WIR4"/>